<dbReference type="Gene3D" id="1.10.443.10">
    <property type="entry name" value="Intergrase catalytic core"/>
    <property type="match status" value="1"/>
</dbReference>
<dbReference type="Pfam" id="PF24624">
    <property type="entry name" value="Int_N"/>
    <property type="match status" value="1"/>
</dbReference>
<dbReference type="InterPro" id="IPR011010">
    <property type="entry name" value="DNA_brk_join_enz"/>
</dbReference>
<sequence>MTVRKLTTGHWICECYPAGRSGRRVRKQFATKGDALAFERHTMDEANNKPWLGEKADRRSLGDIAKLWYNLHGQALSAGSLIYKKICLMVAALGNPPATTFTAKDFAHYRDKRMNGEIYYSERWRQGAAPVTVNLEQSYLNSMFNELIRLGEWKQPNPLETLRKFATAEKEMAWLDHEQINTLLAACSRGKPDLPLVVKICLSTGARWREAEKLTRSQITPYKITFVKTKGKKNRSVPISKELYEEIIAQDTNPLFSECYFQFMAAINSTDIELPRGQLTHVLRHTFAAHFMTSGGNILVLQRILGHSDIQMTMRHAHFAPEHLETALHFNPLAKMKSGDRRRQ</sequence>
<comment type="caution">
    <text evidence="7">The sequence shown here is derived from an EMBL/GenBank/DDBJ whole genome shotgun (WGS) entry which is preliminary data.</text>
</comment>
<evidence type="ECO:0000313" key="7">
    <source>
        <dbReference type="EMBL" id="RJT16257.1"/>
    </source>
</evidence>
<dbReference type="PANTHER" id="PTHR30349">
    <property type="entry name" value="PHAGE INTEGRASE-RELATED"/>
    <property type="match status" value="1"/>
</dbReference>
<dbReference type="RefSeq" id="WP_112168122.1">
    <property type="nucleotide sequence ID" value="NZ_JYDE01000024.1"/>
</dbReference>
<evidence type="ECO:0000256" key="4">
    <source>
        <dbReference type="PROSITE-ProRule" id="PRU01248"/>
    </source>
</evidence>
<dbReference type="Pfam" id="PF00589">
    <property type="entry name" value="Phage_integrase"/>
    <property type="match status" value="1"/>
</dbReference>
<evidence type="ECO:0000256" key="2">
    <source>
        <dbReference type="ARBA" id="ARBA00023125"/>
    </source>
</evidence>
<organism evidence="7 8">
    <name type="scientific">Rahnella inusitata</name>
    <dbReference type="NCBI Taxonomy" id="58169"/>
    <lineage>
        <taxon>Bacteria</taxon>
        <taxon>Pseudomonadati</taxon>
        <taxon>Pseudomonadota</taxon>
        <taxon>Gammaproteobacteria</taxon>
        <taxon>Enterobacterales</taxon>
        <taxon>Yersiniaceae</taxon>
        <taxon>Rahnella</taxon>
    </lineage>
</organism>
<dbReference type="InterPro" id="IPR057084">
    <property type="entry name" value="Int_N"/>
</dbReference>
<dbReference type="SUPFAM" id="SSF56349">
    <property type="entry name" value="DNA breaking-rejoining enzymes"/>
    <property type="match status" value="1"/>
</dbReference>
<dbReference type="CDD" id="cd00796">
    <property type="entry name" value="INT_Rci_Hp1_C"/>
    <property type="match status" value="1"/>
</dbReference>
<gene>
    <name evidence="7" type="ORF">D5396_03880</name>
</gene>
<dbReference type="InterPro" id="IPR013762">
    <property type="entry name" value="Integrase-like_cat_sf"/>
</dbReference>
<dbReference type="InterPro" id="IPR002104">
    <property type="entry name" value="Integrase_catalytic"/>
</dbReference>
<dbReference type="PROSITE" id="PS51900">
    <property type="entry name" value="CB"/>
    <property type="match status" value="1"/>
</dbReference>
<feature type="domain" description="Tyr recombinase" evidence="5">
    <location>
        <begin position="170"/>
        <end position="329"/>
    </location>
</feature>
<dbReference type="PROSITE" id="PS51898">
    <property type="entry name" value="TYR_RECOMBINASE"/>
    <property type="match status" value="1"/>
</dbReference>
<keyword evidence="8" id="KW-1185">Reference proteome</keyword>
<dbReference type="InterPro" id="IPR050090">
    <property type="entry name" value="Tyrosine_recombinase_XerCD"/>
</dbReference>
<feature type="domain" description="Core-binding (CB)" evidence="6">
    <location>
        <begin position="59"/>
        <end position="148"/>
    </location>
</feature>
<evidence type="ECO:0000256" key="3">
    <source>
        <dbReference type="ARBA" id="ARBA00023172"/>
    </source>
</evidence>
<keyword evidence="3" id="KW-0233">DNA recombination</keyword>
<dbReference type="EMBL" id="RAHG01000001">
    <property type="protein sequence ID" value="RJT16257.1"/>
    <property type="molecule type" value="Genomic_DNA"/>
</dbReference>
<keyword evidence="2 4" id="KW-0238">DNA-binding</keyword>
<dbReference type="Proteomes" id="UP000284119">
    <property type="component" value="Unassembled WGS sequence"/>
</dbReference>
<accession>A0ABX9P872</accession>
<evidence type="ECO:0000313" key="8">
    <source>
        <dbReference type="Proteomes" id="UP000284119"/>
    </source>
</evidence>
<dbReference type="PANTHER" id="PTHR30349:SF93">
    <property type="entry name" value="FELS-2 PROPHAGE PROTEIN"/>
    <property type="match status" value="1"/>
</dbReference>
<dbReference type="InterPro" id="IPR044068">
    <property type="entry name" value="CB"/>
</dbReference>
<evidence type="ECO:0000256" key="1">
    <source>
        <dbReference type="ARBA" id="ARBA00022908"/>
    </source>
</evidence>
<name>A0ABX9P872_9GAMM</name>
<protein>
    <submittedName>
        <fullName evidence="7">Site-specific integrase</fullName>
    </submittedName>
</protein>
<evidence type="ECO:0000259" key="5">
    <source>
        <dbReference type="PROSITE" id="PS51898"/>
    </source>
</evidence>
<proteinExistence type="predicted"/>
<reference evidence="7 8" key="1">
    <citation type="submission" date="2018-09" db="EMBL/GenBank/DDBJ databases">
        <authorList>
            <person name="Le Fleche-Mateos A."/>
        </authorList>
    </citation>
    <scope>NUCLEOTIDE SEQUENCE [LARGE SCALE GENOMIC DNA]</scope>
    <source>
        <strain evidence="7 8">DSM 30078</strain>
    </source>
</reference>
<keyword evidence="1" id="KW-0229">DNA integration</keyword>
<evidence type="ECO:0000259" key="6">
    <source>
        <dbReference type="PROSITE" id="PS51900"/>
    </source>
</evidence>